<sequence length="1177" mass="139198">MENNKVKIGARILSDASLEKLLPTNKKITEQIEVIREVARVHNKAKTNEKKDGQLDREFERHFNNIFSILGGRGSGKTSVLLTMKYKITENNSDKDIILPLIVPEIMGQTSDVLGWILGSIGDAIDEIEKNFYDKSIYLKEKEFKGYFESCRKKQDNPLREKYNELLKQYGYTKPDYRTILIKQFVGLNEYIENARNMMDSDQKLVVKFEELLEEIFKIKKKDNESKHGMDNQPLLFVFFDDVDLSTDRCAEVLSVALRYLSNSNVVVFVAGNYMTFSEVLTIDALKKDGILYDDMMKSSFFTGEFDSNKTALEIRTELTQDYLKKVMPPAFRYYIPLIDDKAKAEFVYSTEEDTSKKGDNYSQNKENYENFCELISMNFIPKGENNFLMHKDSVIYSYFKIFDNTQRGMMNIYYFLHSMFKESQVNSGNYKEKEFCLQLDRFLNTIMQSSSILSKYENNIRKIISIKESCEATYIDYEYLKYLLESRTINESSHYNIAKKIEEDNQVFVEEMLTICILACFVENIIVLQEKRFQSKSKRTLHGEDMFIMILEKINSKFAICPKLNDFSENLYLYTLLSNSITNRNMSKIEDTGKKNYFLSMYFRKLIDLDEIENRNKYLCLFEKAFKQDKKWVEDKIDIILNHGKEEILIIKESFERNYKEIINMIPYEAVVKGIKNSALEEFNLVKNTENIKKYLENQLNEKFIEGKISNNEIIELKNKFEDLYLEFHQHLRLNKDIEYKEKIIKDFKEQNNDEYLNNVIRCNLPMIEEAREQTLERIEELKVEIARPRRKKMWENALKRGQIQYVSFEGNKMGGNDKKDNLCTFTVNNVEIIKKYKLFLDTLKIYGSLVKVKELTPTITSFTKVYFKEVEELKILEEYLIDEIEAIIELYNKILKYGETKTELDALLVKRGNMDIGVKEENIKKSDTYMNHKTELEIDKWENSKEFYNYAIKKLSVIIYKNEKKNIIGEKLDIAEVKILPLIEEFYQGKINEMRILFDSFKNKVVKKSDVFQSLYYILQQTIDSDINENISAILDNNLVTVDLKILEDIIEKLIIENEEIAEIKERKSRQPLQVVRYNVIEIMKNIKIIQSVPRVFISEDIYEKLQLEIAQEKISDIFINYIRVDGLLEIIRREDDFYEEFKEIRMELFKTKDNGFKSFLNIKTRGQEQVQLYV</sequence>
<evidence type="ECO:0000256" key="1">
    <source>
        <dbReference type="SAM" id="Coils"/>
    </source>
</evidence>
<evidence type="ECO:0000313" key="3">
    <source>
        <dbReference type="Proteomes" id="UP000182569"/>
    </source>
</evidence>
<dbReference type="Proteomes" id="UP000182569">
    <property type="component" value="Chromosome"/>
</dbReference>
<dbReference type="InterPro" id="IPR027417">
    <property type="entry name" value="P-loop_NTPase"/>
</dbReference>
<dbReference type="EMBL" id="CP015756">
    <property type="protein sequence ID" value="APC39968.1"/>
    <property type="molecule type" value="Genomic_DNA"/>
</dbReference>
<dbReference type="OrthoDB" id="2016777at2"/>
<dbReference type="Gene3D" id="3.40.50.300">
    <property type="entry name" value="P-loop containing nucleotide triphosphate hydrolases"/>
    <property type="match status" value="1"/>
</dbReference>
<dbReference type="KEGG" id="ceu:A7L45_07745"/>
<keyword evidence="1" id="KW-0175">Coiled coil</keyword>
<proteinExistence type="predicted"/>
<dbReference type="AlphaFoldDB" id="A0A1J0GG66"/>
<keyword evidence="3" id="KW-1185">Reference proteome</keyword>
<feature type="coiled-coil region" evidence="1">
    <location>
        <begin position="1046"/>
        <end position="1073"/>
    </location>
</feature>
<dbReference type="STRING" id="1552.A7L45_07745"/>
<evidence type="ECO:0000313" key="2">
    <source>
        <dbReference type="EMBL" id="APC39968.1"/>
    </source>
</evidence>
<reference evidence="3" key="1">
    <citation type="journal article" date="2016" name="Front. Microbiol.">
        <title>Complete Genome Sequence of Clostridium estertheticum DSM 8809, a Microbe Identified in Spoiled Vacuum Packed Beef.</title>
        <authorList>
            <person name="Yu Z."/>
            <person name="Gunn L."/>
            <person name="Brennan E."/>
            <person name="Reid R."/>
            <person name="Wall P.G."/>
            <person name="Gaora O.P."/>
            <person name="Hurley D."/>
            <person name="Bolton D."/>
            <person name="Fanning S."/>
        </authorList>
    </citation>
    <scope>NUCLEOTIDE SEQUENCE [LARGE SCALE GENOMIC DNA]</scope>
    <source>
        <strain evidence="3">DSM 8809</strain>
    </source>
</reference>
<protein>
    <recommendedName>
        <fullName evidence="4">KAP NTPase domain-containing protein</fullName>
    </recommendedName>
</protein>
<dbReference type="RefSeq" id="WP_071612262.1">
    <property type="nucleotide sequence ID" value="NZ_CP015756.1"/>
</dbReference>
<evidence type="ECO:0008006" key="4">
    <source>
        <dbReference type="Google" id="ProtNLM"/>
    </source>
</evidence>
<accession>A0A1J0GG66</accession>
<gene>
    <name evidence="2" type="ORF">A7L45_07745</name>
</gene>
<organism evidence="2 3">
    <name type="scientific">Clostridium estertheticum subsp. estertheticum</name>
    <dbReference type="NCBI Taxonomy" id="1552"/>
    <lineage>
        <taxon>Bacteria</taxon>
        <taxon>Bacillati</taxon>
        <taxon>Bacillota</taxon>
        <taxon>Clostridia</taxon>
        <taxon>Eubacteriales</taxon>
        <taxon>Clostridiaceae</taxon>
        <taxon>Clostridium</taxon>
    </lineage>
</organism>
<name>A0A1J0GG66_9CLOT</name>